<evidence type="ECO:0000256" key="3">
    <source>
        <dbReference type="SAM" id="MobiDB-lite"/>
    </source>
</evidence>
<dbReference type="OMA" id="AMCNLIM"/>
<dbReference type="SMART" id="SM00448">
    <property type="entry name" value="REC"/>
    <property type="match status" value="1"/>
</dbReference>
<proteinExistence type="predicted"/>
<dbReference type="SUPFAM" id="SSF52172">
    <property type="entry name" value="CheY-like"/>
    <property type="match status" value="1"/>
</dbReference>
<keyword evidence="1 2" id="KW-0597">Phosphoprotein</keyword>
<dbReference type="GeneID" id="18167430"/>
<accession>G3JJL4</accession>
<feature type="modified residue" description="4-aspartylphosphate" evidence="2">
    <location>
        <position position="1480"/>
    </location>
</feature>
<dbReference type="SUPFAM" id="SSF47384">
    <property type="entry name" value="Homodimeric domain of signal transducing histidine kinase"/>
    <property type="match status" value="1"/>
</dbReference>
<dbReference type="InterPro" id="IPR013767">
    <property type="entry name" value="PAS_fold"/>
</dbReference>
<evidence type="ECO:0000313" key="7">
    <source>
        <dbReference type="EMBL" id="EGX91254.1"/>
    </source>
</evidence>
<feature type="region of interest" description="Disordered" evidence="3">
    <location>
        <begin position="304"/>
        <end position="336"/>
    </location>
</feature>
<dbReference type="VEuPathDB" id="FungiDB:CCM_05412"/>
<feature type="region of interest" description="Disordered" evidence="3">
    <location>
        <begin position="214"/>
        <end position="233"/>
    </location>
</feature>
<sequence>MAMASSKSKLSDESAPGLDLPPAGCLGRAWPRLSSFVFGLCTTVAQHFHSPSKTATLVQIDIHDNPSVQPLYTNPPDDSTLRPIADTRSTSSPLGATDRRHPHTPVIASPGLAACECCVASTKLKSILPTSAPQVAQPALARGDIIQSSPDHASRQPALSVQSGHPNTTFSTTLLAGASILQQQCLTLPDAVASAQILQPLGKRSSWLAQLEPAMTSGPPKKLRTGSSPSRRFELPSAATAPLTRASARAFREPVSSPLFFSNSPTRHASRPSVDSTSELAAGMLSPIGEDSYESVTTLKLPRASVSTVTPAPSGSTPGSMASSLDVSGSSTSPDSIAVPSNLQIIRSIGILELLENDIRPTFMIDLQQPSNTTQSHLPIQYSNPSLRACYDIHPLVYAGFESNPTTPEFEHFKEWAMCSTQKAERPELGFPSCEYGRVNWTKSTVRRRFRFISGTINLRESPDCSDPGATSADAPERMDDEAIPLKLGAQEDIAEAAGEPMDYFGDAAAETSDDYHANSFERALIDQAKNTQPGHPDEFTNQVLQSKESRPFFDWTRIPMSDSLPEHIKLAKTTDWASTPLGSIEEWPHELRMLSNLVMGSPHPATLYWGPEYICLYNAAYIEIAGKKHPGIMGMRNFDAWEELSDKIEPIFRSAWESGQATMKHDNHLFLRRDGYLEETFFSWSIVPVVGGDGQVVGLYSPAFENTRRKINERRMLTLREIGEQTATATTVSEFWPLVQQGLAYNELDVPFNLIYSTAKEDAESEVSSVRSGGVAQPTHLTLEASSGAPEGHVAAPKTIDLRTSEEGFAPYMRKSIRMGGIPVVLSQTDGTLPEELIEGLQWRGFGEPCRTIVVHPIVSTSAGESITDFLIIGVNPRRPYDDDYELFIHLLARQLATSMASVVLFEEEIKRGQMAAKLAAEDRQELSMQLFLRTQEANESEHRFTRMAAYAPVGMFIADATGKINYCNDMWWQISRRPHPDILEDSWMDLVHPEDRAALGQAWSKLVEEKVTVSQEFRFKTFGREEDHRKDNWVLMSAFPEQNEDGILKSIFGCITDISAQKWAERVQIERREEAVELKRQQENFIDITSHEMRNPLSAILQCADQIANNITTFNTRNLEDVEELLESCLDAANTINLCASHQKRIVDDVLTLSKLDSNLLMVTPVVEQPVRVVRWTLKMFEAELAAHDIAFDFTVDGSFTRHGIRWTKLDPSRLRQVLINLMTNAIKFTQGRPHRQIKVHLSASRDISEVASPTAYFPRNTNQIGSEIDINSEDDWGTGDKINIHCSVEDTGPGLTEEELQILFQRFSQATPRTHVQYGGSGLGLFISRILTEMQGGQIGVTSTAGQGSKFSFYIQSRQCADASEPFEPLSCFTLSRQCRLLAAPDAAAHADCASHSPTAATARRHPGGTPRGPQHDVLIVEDNIVNQRVLQRQLVNCGNTTFVANHGQEALETLQRSRFWAGQERDGVPISVVLMDLEMPVMDGVTCARRIRALQREGTITRHVPIIAVTAYARPEQIVNAKAAGIDDVISKPFRIPELLPRIDELVSQYGSPSAEA</sequence>
<feature type="domain" description="Histidine kinase" evidence="4">
    <location>
        <begin position="1090"/>
        <end position="1362"/>
    </location>
</feature>
<keyword evidence="7" id="KW-0675">Receptor</keyword>
<dbReference type="Gene3D" id="3.30.450.20">
    <property type="entry name" value="PAS domain"/>
    <property type="match status" value="2"/>
</dbReference>
<dbReference type="PROSITE" id="PS50109">
    <property type="entry name" value="HIS_KIN"/>
    <property type="match status" value="1"/>
</dbReference>
<evidence type="ECO:0000256" key="2">
    <source>
        <dbReference type="PROSITE-ProRule" id="PRU00169"/>
    </source>
</evidence>
<organism evidence="7 8">
    <name type="scientific">Cordyceps militaris (strain CM01)</name>
    <name type="common">Caterpillar fungus</name>
    <dbReference type="NCBI Taxonomy" id="983644"/>
    <lineage>
        <taxon>Eukaryota</taxon>
        <taxon>Fungi</taxon>
        <taxon>Dikarya</taxon>
        <taxon>Ascomycota</taxon>
        <taxon>Pezizomycotina</taxon>
        <taxon>Sordariomycetes</taxon>
        <taxon>Hypocreomycetidae</taxon>
        <taxon>Hypocreales</taxon>
        <taxon>Cordycipitaceae</taxon>
        <taxon>Cordyceps</taxon>
    </lineage>
</organism>
<dbReference type="Gene3D" id="3.30.565.10">
    <property type="entry name" value="Histidine kinase-like ATPase, C-terminal domain"/>
    <property type="match status" value="1"/>
</dbReference>
<reference evidence="7 8" key="1">
    <citation type="journal article" date="2011" name="Genome Biol.">
        <title>Genome sequence of the insect pathogenic fungus Cordyceps militaris, a valued traditional Chinese medicine.</title>
        <authorList>
            <person name="Zheng P."/>
            <person name="Xia Y."/>
            <person name="Xiao G."/>
            <person name="Xiong C."/>
            <person name="Hu X."/>
            <person name="Zhang S."/>
            <person name="Zheng H."/>
            <person name="Huang Y."/>
            <person name="Zhou Y."/>
            <person name="Wang S."/>
            <person name="Zhao G.P."/>
            <person name="Liu X."/>
            <person name="St Leger R.J."/>
            <person name="Wang C."/>
        </authorList>
    </citation>
    <scope>NUCLEOTIDE SEQUENCE [LARGE SCALE GENOMIC DNA]</scope>
    <source>
        <strain evidence="7 8">CM01</strain>
    </source>
</reference>
<dbReference type="OrthoDB" id="60033at2759"/>
<gene>
    <name evidence="7" type="ORF">CCM_05412</name>
</gene>
<dbReference type="Pfam" id="PF00072">
    <property type="entry name" value="Response_reg"/>
    <property type="match status" value="1"/>
</dbReference>
<dbReference type="eggNOG" id="KOG0519">
    <property type="taxonomic scope" value="Eukaryota"/>
</dbReference>
<feature type="compositionally biased region" description="Polar residues" evidence="3">
    <location>
        <begin position="305"/>
        <end position="336"/>
    </location>
</feature>
<dbReference type="InterPro" id="IPR004358">
    <property type="entry name" value="Sig_transdc_His_kin-like_C"/>
</dbReference>
<dbReference type="Gene3D" id="3.40.50.2300">
    <property type="match status" value="1"/>
</dbReference>
<dbReference type="InterPro" id="IPR005467">
    <property type="entry name" value="His_kinase_dom"/>
</dbReference>
<dbReference type="GO" id="GO:0000155">
    <property type="term" value="F:phosphorelay sensor kinase activity"/>
    <property type="evidence" value="ECO:0007669"/>
    <property type="project" value="InterPro"/>
</dbReference>
<dbReference type="Pfam" id="PF26131">
    <property type="entry name" value="PAS-like"/>
    <property type="match status" value="1"/>
</dbReference>
<dbReference type="InterPro" id="IPR001789">
    <property type="entry name" value="Sig_transdc_resp-reg_receiver"/>
</dbReference>
<dbReference type="EMBL" id="JH126402">
    <property type="protein sequence ID" value="EGX91254.1"/>
    <property type="molecule type" value="Genomic_DNA"/>
</dbReference>
<feature type="domain" description="PAS" evidence="6">
    <location>
        <begin position="942"/>
        <end position="1012"/>
    </location>
</feature>
<dbReference type="KEGG" id="cmt:CCM_05412"/>
<evidence type="ECO:0000259" key="6">
    <source>
        <dbReference type="PROSITE" id="PS50112"/>
    </source>
</evidence>
<dbReference type="InterPro" id="IPR000014">
    <property type="entry name" value="PAS"/>
</dbReference>
<evidence type="ECO:0000259" key="4">
    <source>
        <dbReference type="PROSITE" id="PS50109"/>
    </source>
</evidence>
<dbReference type="InterPro" id="IPR050956">
    <property type="entry name" value="2C_system_His_kinase"/>
</dbReference>
<dbReference type="RefSeq" id="XP_006670619.1">
    <property type="nucleotide sequence ID" value="XM_006670556.1"/>
</dbReference>
<dbReference type="SMART" id="SM00387">
    <property type="entry name" value="HATPase_c"/>
    <property type="match status" value="1"/>
</dbReference>
<dbReference type="Gene3D" id="1.10.287.130">
    <property type="match status" value="1"/>
</dbReference>
<dbReference type="CDD" id="cd17546">
    <property type="entry name" value="REC_hyHK_CKI1_RcsC-like"/>
    <property type="match status" value="1"/>
</dbReference>
<dbReference type="InterPro" id="IPR003661">
    <property type="entry name" value="HisK_dim/P_dom"/>
</dbReference>
<name>G3JJL4_CORMM</name>
<keyword evidence="8" id="KW-1185">Reference proteome</keyword>
<dbReference type="Pfam" id="PF02518">
    <property type="entry name" value="HATPase_c"/>
    <property type="match status" value="1"/>
</dbReference>
<dbReference type="PROSITE" id="PS50110">
    <property type="entry name" value="RESPONSE_REGULATORY"/>
    <property type="match status" value="1"/>
</dbReference>
<evidence type="ECO:0000259" key="5">
    <source>
        <dbReference type="PROSITE" id="PS50110"/>
    </source>
</evidence>
<evidence type="ECO:0000313" key="8">
    <source>
        <dbReference type="Proteomes" id="UP000001610"/>
    </source>
</evidence>
<dbReference type="HOGENOM" id="CLU_000445_82_4_1"/>
<feature type="domain" description="Response regulatory" evidence="5">
    <location>
        <begin position="1420"/>
        <end position="1551"/>
    </location>
</feature>
<dbReference type="PANTHER" id="PTHR43719">
    <property type="entry name" value="TWO-COMPONENT HISTIDINE KINASE"/>
    <property type="match status" value="1"/>
</dbReference>
<dbReference type="InterPro" id="IPR003594">
    <property type="entry name" value="HATPase_dom"/>
</dbReference>
<dbReference type="PROSITE" id="PS50112">
    <property type="entry name" value="PAS"/>
    <property type="match status" value="1"/>
</dbReference>
<dbReference type="InterPro" id="IPR058846">
    <property type="entry name" value="PAS-like"/>
</dbReference>
<feature type="region of interest" description="Disordered" evidence="3">
    <location>
        <begin position="68"/>
        <end position="101"/>
    </location>
</feature>
<dbReference type="CDD" id="cd00130">
    <property type="entry name" value="PAS"/>
    <property type="match status" value="1"/>
</dbReference>
<dbReference type="InterPro" id="IPR036097">
    <property type="entry name" value="HisK_dim/P_sf"/>
</dbReference>
<dbReference type="InterPro" id="IPR035965">
    <property type="entry name" value="PAS-like_dom_sf"/>
</dbReference>
<dbReference type="Proteomes" id="UP000001610">
    <property type="component" value="Unassembled WGS sequence"/>
</dbReference>
<dbReference type="InParanoid" id="G3JJL4"/>
<dbReference type="NCBIfam" id="TIGR00229">
    <property type="entry name" value="sensory_box"/>
    <property type="match status" value="1"/>
</dbReference>
<dbReference type="InterPro" id="IPR011006">
    <property type="entry name" value="CheY-like_superfamily"/>
</dbReference>
<dbReference type="CDD" id="cd00082">
    <property type="entry name" value="HisKA"/>
    <property type="match status" value="1"/>
</dbReference>
<dbReference type="SMART" id="SM00091">
    <property type="entry name" value="PAS"/>
    <property type="match status" value="1"/>
</dbReference>
<dbReference type="SUPFAM" id="SSF55785">
    <property type="entry name" value="PYP-like sensor domain (PAS domain)"/>
    <property type="match status" value="2"/>
</dbReference>
<dbReference type="SMART" id="SM00388">
    <property type="entry name" value="HisKA"/>
    <property type="match status" value="1"/>
</dbReference>
<dbReference type="InterPro" id="IPR036890">
    <property type="entry name" value="HATPase_C_sf"/>
</dbReference>
<dbReference type="Pfam" id="PF00989">
    <property type="entry name" value="PAS"/>
    <property type="match status" value="1"/>
</dbReference>
<dbReference type="PANTHER" id="PTHR43719:SF30">
    <property type="entry name" value="TWO-COMPONENT SYSTEM RESPONSE REGULATOR"/>
    <property type="match status" value="1"/>
</dbReference>
<protein>
    <submittedName>
        <fullName evidence="7">Ethylene receptor</fullName>
    </submittedName>
</protein>
<dbReference type="Pfam" id="PF00512">
    <property type="entry name" value="HisKA"/>
    <property type="match status" value="1"/>
</dbReference>
<dbReference type="PRINTS" id="PR00344">
    <property type="entry name" value="BCTRLSENSOR"/>
</dbReference>
<dbReference type="SUPFAM" id="SSF55874">
    <property type="entry name" value="ATPase domain of HSP90 chaperone/DNA topoisomerase II/histidine kinase"/>
    <property type="match status" value="1"/>
</dbReference>
<evidence type="ECO:0000256" key="1">
    <source>
        <dbReference type="ARBA" id="ARBA00022553"/>
    </source>
</evidence>